<dbReference type="Gene3D" id="3.40.50.880">
    <property type="match status" value="1"/>
</dbReference>
<dbReference type="AlphaFoldDB" id="A0A4P6K5F7"/>
<proteinExistence type="predicted"/>
<dbReference type="EMBL" id="CP035758">
    <property type="protein sequence ID" value="QBD83193.1"/>
    <property type="molecule type" value="Genomic_DNA"/>
</dbReference>
<reference evidence="2 3" key="1">
    <citation type="submission" date="2019-01" db="EMBL/GenBank/DDBJ databases">
        <title>Ktedonosporobacter rubrisoli SCAWS-G2.</title>
        <authorList>
            <person name="Huang Y."/>
            <person name="Yan B."/>
        </authorList>
    </citation>
    <scope>NUCLEOTIDE SEQUENCE [LARGE SCALE GENOMIC DNA]</scope>
    <source>
        <strain evidence="2 3">SCAWS-G2</strain>
    </source>
</reference>
<evidence type="ECO:0008006" key="4">
    <source>
        <dbReference type="Google" id="ProtNLM"/>
    </source>
</evidence>
<keyword evidence="3" id="KW-1185">Reference proteome</keyword>
<keyword evidence="1" id="KW-0472">Membrane</keyword>
<evidence type="ECO:0000313" key="3">
    <source>
        <dbReference type="Proteomes" id="UP000290365"/>
    </source>
</evidence>
<protein>
    <recommendedName>
        <fullName evidence="4">DUF4350 domain-containing protein</fullName>
    </recommendedName>
</protein>
<sequence length="902" mass="97922">MLAHRNTRPWLALLLLSSVGCCLLLFLLLPPPEVSAHAIESPPLKKIALQMNVGFDNVYRFGYWTPIYITANNPAKQVTGTLAVKIITGPPRTNIAGIASPWVFEEKVTLPAHSQKRFVFNIPFYLGNFIPRGVNATFQDGNGHILATDNEPSGYEVKPGDLLIGVLSDTPTGIGALTYVTLPNQTSSLTTSPLDANTFPTTEAVLDNFDVIVLDDFNTKDLKPAQITALETWVNQGGVLIEVGGPQWRRTLSPLPANLLPVSIDGTRLLSAGTNLLPPGNTPAFNPEEMPFPSTLPESVIISTAALHPQHTFFGSESILSTGSTPLLAQTHQGQGTICYVAFDLADDPLVSWQGVNTLWSIILIHAMGDKFLIPNVTPSYYSGPGHILTRGGILSMIKTETLIGPWIIIVLLLAYILALGPIRLLIVKGLKQPRWWNWRIFLACIVIFSFISYELAFYQRNTSLMNNSISLIQVNQDGSTAHITNYMGIFVPNQGTFNLHLSGNTVAQPITGQMLSDSHAMATEDNDPSMFTMEADGMNLNRQVSGSWTFHPIVSEQDSQFHGSITTNLNLQDNQIIGTIKNTLPTSLNDVYILLPQGFASLGHLAAGAIQHVKIPLHNSSFWSARPLADQLAENGKLPNAYFPYTNNAKPQNDFQRHIALLEALNGTGFSFSSCAGPCNTHAITSGNNIFVTGGRVPNPILFNTYDPLLIPGAEATLIGWPDQDIASINNLSINGGHPAGTHDTLLQMPLNIAINNPADIPAHFITGKIIDIQSYDAQLALPGIYSMSAGSLTFEFLPPATEQLHSNSLTISVPDLIAHPGGPNTGLPTASSHLQIHLYNWLKASWDSIKLNQDSFMTTDVSKYSGPEGRVLMTVSSSNGNRAFFAQPSLSFHGDKIMRD</sequence>
<evidence type="ECO:0000313" key="2">
    <source>
        <dbReference type="EMBL" id="QBD83193.1"/>
    </source>
</evidence>
<organism evidence="2 3">
    <name type="scientific">Ktedonosporobacter rubrisoli</name>
    <dbReference type="NCBI Taxonomy" id="2509675"/>
    <lineage>
        <taxon>Bacteria</taxon>
        <taxon>Bacillati</taxon>
        <taxon>Chloroflexota</taxon>
        <taxon>Ktedonobacteria</taxon>
        <taxon>Ktedonobacterales</taxon>
        <taxon>Ktedonosporobacteraceae</taxon>
        <taxon>Ktedonosporobacter</taxon>
    </lineage>
</organism>
<feature type="transmembrane region" description="Helical" evidence="1">
    <location>
        <begin position="439"/>
        <end position="459"/>
    </location>
</feature>
<dbReference type="Proteomes" id="UP000290365">
    <property type="component" value="Chromosome"/>
</dbReference>
<dbReference type="KEGG" id="kbs:EPA93_47435"/>
<gene>
    <name evidence="2" type="ORF">EPA93_47435</name>
</gene>
<dbReference type="RefSeq" id="WP_129894259.1">
    <property type="nucleotide sequence ID" value="NZ_CP035758.1"/>
</dbReference>
<feature type="transmembrane region" description="Helical" evidence="1">
    <location>
        <begin position="404"/>
        <end position="427"/>
    </location>
</feature>
<dbReference type="SUPFAM" id="SSF52317">
    <property type="entry name" value="Class I glutamine amidotransferase-like"/>
    <property type="match status" value="1"/>
</dbReference>
<evidence type="ECO:0000256" key="1">
    <source>
        <dbReference type="SAM" id="Phobius"/>
    </source>
</evidence>
<keyword evidence="1" id="KW-1133">Transmembrane helix</keyword>
<dbReference type="InterPro" id="IPR029062">
    <property type="entry name" value="Class_I_gatase-like"/>
</dbReference>
<dbReference type="PROSITE" id="PS51257">
    <property type="entry name" value="PROKAR_LIPOPROTEIN"/>
    <property type="match status" value="1"/>
</dbReference>
<name>A0A4P6K5F7_KTERU</name>
<keyword evidence="1" id="KW-0812">Transmembrane</keyword>
<dbReference type="OrthoDB" id="137965at2"/>
<accession>A0A4P6K5F7</accession>